<gene>
    <name evidence="1" type="ORF">LCGC14_3006900</name>
</gene>
<dbReference type="InterPro" id="IPR029044">
    <property type="entry name" value="Nucleotide-diphossugar_trans"/>
</dbReference>
<name>A0A0F8XM43_9ZZZZ</name>
<reference evidence="1" key="1">
    <citation type="journal article" date="2015" name="Nature">
        <title>Complex archaea that bridge the gap between prokaryotes and eukaryotes.</title>
        <authorList>
            <person name="Spang A."/>
            <person name="Saw J.H."/>
            <person name="Jorgensen S.L."/>
            <person name="Zaremba-Niedzwiedzka K."/>
            <person name="Martijn J."/>
            <person name="Lind A.E."/>
            <person name="van Eijk R."/>
            <person name="Schleper C."/>
            <person name="Guy L."/>
            <person name="Ettema T.J."/>
        </authorList>
    </citation>
    <scope>NUCLEOTIDE SEQUENCE</scope>
</reference>
<accession>A0A0F8XM43</accession>
<dbReference type="AlphaFoldDB" id="A0A0F8XM43"/>
<feature type="non-terminal residue" evidence="1">
    <location>
        <position position="127"/>
    </location>
</feature>
<evidence type="ECO:0000313" key="1">
    <source>
        <dbReference type="EMBL" id="KKK62180.1"/>
    </source>
</evidence>
<dbReference type="Gene3D" id="3.90.550.10">
    <property type="entry name" value="Spore Coat Polysaccharide Biosynthesis Protein SpsA, Chain A"/>
    <property type="match status" value="1"/>
</dbReference>
<dbReference type="SUPFAM" id="SSF53448">
    <property type="entry name" value="Nucleotide-diphospho-sugar transferases"/>
    <property type="match status" value="1"/>
</dbReference>
<proteinExistence type="predicted"/>
<protein>
    <submittedName>
        <fullName evidence="1">Uncharacterized protein</fullName>
    </submittedName>
</protein>
<organism evidence="1">
    <name type="scientific">marine sediment metagenome</name>
    <dbReference type="NCBI Taxonomy" id="412755"/>
    <lineage>
        <taxon>unclassified sequences</taxon>
        <taxon>metagenomes</taxon>
        <taxon>ecological metagenomes</taxon>
    </lineage>
</organism>
<sequence length="127" mass="14630">MLTVACVLSEGPKRTYDHTHVERLMRLVKGQLTQPYRFLCLTNDDRVPCESLSLVKDWPGWWSKVELFCPDLFKMNERILYLDLDVTITGNLDDLANYSAPFVICRDFLKLGFNSSVMAWDAGYADT</sequence>
<comment type="caution">
    <text evidence="1">The sequence shown here is derived from an EMBL/GenBank/DDBJ whole genome shotgun (WGS) entry which is preliminary data.</text>
</comment>
<dbReference type="EMBL" id="LAZR01062120">
    <property type="protein sequence ID" value="KKK62180.1"/>
    <property type="molecule type" value="Genomic_DNA"/>
</dbReference>